<evidence type="ECO:0000256" key="1">
    <source>
        <dbReference type="SAM" id="MobiDB-lite"/>
    </source>
</evidence>
<accession>A0A3M7M8J6</accession>
<name>A0A3M7M8J6_9PLEO</name>
<dbReference type="Proteomes" id="UP000265663">
    <property type="component" value="Unassembled WGS sequence"/>
</dbReference>
<proteinExistence type="predicted"/>
<evidence type="ECO:0000313" key="2">
    <source>
        <dbReference type="EMBL" id="RMZ70825.1"/>
    </source>
</evidence>
<evidence type="ECO:0000313" key="3">
    <source>
        <dbReference type="Proteomes" id="UP000265663"/>
    </source>
</evidence>
<protein>
    <submittedName>
        <fullName evidence="2">Uncharacterized protein</fullName>
    </submittedName>
</protein>
<feature type="compositionally biased region" description="Low complexity" evidence="1">
    <location>
        <begin position="1"/>
        <end position="18"/>
    </location>
</feature>
<feature type="region of interest" description="Disordered" evidence="1">
    <location>
        <begin position="1"/>
        <end position="71"/>
    </location>
</feature>
<sequence length="273" mass="28297">MGCGTCGTSASSSELSSCPLPPSSSLPSRSDASSWSSSSSESLAAPMPKPSSAISSSSSPKPSKSPLTDESGDSASMAFRAFFLFNLRSMISSTSTAVLLFFPDSCATVPFSLPQPSNSSTKPVSMSPTANSKSLAMSSFCSTSSPGCGIWSSSSSCGSASAGVFPFLLSFFAFLDATSFGLTFKSGSSVYFRFLPAPASFVAAASSSAPPSSDTSSWSDMVNTKSSSRCGAIFAIVDCPDRYRRLSVNFARRRLSQKKVRPRGICAQRIPVG</sequence>
<organism evidence="2 3">
    <name type="scientific">Pyrenophora seminiperda CCB06</name>
    <dbReference type="NCBI Taxonomy" id="1302712"/>
    <lineage>
        <taxon>Eukaryota</taxon>
        <taxon>Fungi</taxon>
        <taxon>Dikarya</taxon>
        <taxon>Ascomycota</taxon>
        <taxon>Pezizomycotina</taxon>
        <taxon>Dothideomycetes</taxon>
        <taxon>Pleosporomycetidae</taxon>
        <taxon>Pleosporales</taxon>
        <taxon>Pleosporineae</taxon>
        <taxon>Pleosporaceae</taxon>
        <taxon>Pyrenophora</taxon>
    </lineage>
</organism>
<keyword evidence="3" id="KW-1185">Reference proteome</keyword>
<gene>
    <name evidence="2" type="ORF">GMOD_00008469</name>
</gene>
<feature type="compositionally biased region" description="Low complexity" evidence="1">
    <location>
        <begin position="25"/>
        <end position="66"/>
    </location>
</feature>
<dbReference type="AlphaFoldDB" id="A0A3M7M8J6"/>
<dbReference type="EMBL" id="KE747825">
    <property type="protein sequence ID" value="RMZ70825.1"/>
    <property type="molecule type" value="Genomic_DNA"/>
</dbReference>
<reference evidence="2 3" key="1">
    <citation type="journal article" date="2014" name="PLoS ONE">
        <title>De novo Genome Assembly of the Fungal Plant Pathogen Pyrenophora semeniperda.</title>
        <authorList>
            <person name="Soliai M.M."/>
            <person name="Meyer S.E."/>
            <person name="Udall J.A."/>
            <person name="Elzinga D.E."/>
            <person name="Hermansen R.A."/>
            <person name="Bodily P.M."/>
            <person name="Hart A.A."/>
            <person name="Coleman C.E."/>
        </authorList>
    </citation>
    <scope>NUCLEOTIDE SEQUENCE [LARGE SCALE GENOMIC DNA]</scope>
    <source>
        <strain evidence="2 3">CCB06</strain>
        <tissue evidence="2">Mycelium</tissue>
    </source>
</reference>